<keyword evidence="2" id="KW-1185">Reference proteome</keyword>
<reference evidence="1" key="1">
    <citation type="journal article" date="2021" name="Environ. Microbiol.">
        <title>Gene family expansions and transcriptome signatures uncover fungal adaptations to wood decay.</title>
        <authorList>
            <person name="Hage H."/>
            <person name="Miyauchi S."/>
            <person name="Viragh M."/>
            <person name="Drula E."/>
            <person name="Min B."/>
            <person name="Chaduli D."/>
            <person name="Navarro D."/>
            <person name="Favel A."/>
            <person name="Norest M."/>
            <person name="Lesage-Meessen L."/>
            <person name="Balint B."/>
            <person name="Merenyi Z."/>
            <person name="de Eugenio L."/>
            <person name="Morin E."/>
            <person name="Martinez A.T."/>
            <person name="Baldrian P."/>
            <person name="Stursova M."/>
            <person name="Martinez M.J."/>
            <person name="Novotny C."/>
            <person name="Magnuson J.K."/>
            <person name="Spatafora J.W."/>
            <person name="Maurice S."/>
            <person name="Pangilinan J."/>
            <person name="Andreopoulos W."/>
            <person name="LaButti K."/>
            <person name="Hundley H."/>
            <person name="Na H."/>
            <person name="Kuo A."/>
            <person name="Barry K."/>
            <person name="Lipzen A."/>
            <person name="Henrissat B."/>
            <person name="Riley R."/>
            <person name="Ahrendt S."/>
            <person name="Nagy L.G."/>
            <person name="Grigoriev I.V."/>
            <person name="Martin F."/>
            <person name="Rosso M.N."/>
        </authorList>
    </citation>
    <scope>NUCLEOTIDE SEQUENCE</scope>
    <source>
        <strain evidence="1">CBS 384.51</strain>
    </source>
</reference>
<gene>
    <name evidence="1" type="ORF">BDY19DRAFT_625768</name>
</gene>
<dbReference type="Proteomes" id="UP001055072">
    <property type="component" value="Unassembled WGS sequence"/>
</dbReference>
<name>A0ACB8UB01_9APHY</name>
<dbReference type="EMBL" id="MU274905">
    <property type="protein sequence ID" value="KAI0091426.1"/>
    <property type="molecule type" value="Genomic_DNA"/>
</dbReference>
<evidence type="ECO:0000313" key="1">
    <source>
        <dbReference type="EMBL" id="KAI0091426.1"/>
    </source>
</evidence>
<organism evidence="1 2">
    <name type="scientific">Irpex rosettiformis</name>
    <dbReference type="NCBI Taxonomy" id="378272"/>
    <lineage>
        <taxon>Eukaryota</taxon>
        <taxon>Fungi</taxon>
        <taxon>Dikarya</taxon>
        <taxon>Basidiomycota</taxon>
        <taxon>Agaricomycotina</taxon>
        <taxon>Agaricomycetes</taxon>
        <taxon>Polyporales</taxon>
        <taxon>Irpicaceae</taxon>
        <taxon>Irpex</taxon>
    </lineage>
</organism>
<evidence type="ECO:0000313" key="2">
    <source>
        <dbReference type="Proteomes" id="UP001055072"/>
    </source>
</evidence>
<comment type="caution">
    <text evidence="1">The sequence shown here is derived from an EMBL/GenBank/DDBJ whole genome shotgun (WGS) entry which is preliminary data.</text>
</comment>
<sequence length="575" mass="65048">MTGGNLELEKRRRIAGTPAFRSGAVQKLPVELLVKIFLDLRMSLHVTSGPYAWTSVLLVNKTWYQAAIQFPILWNMLDLSITTPLCFVERSRGLPLTVLYDVEDGATPRPLGPYSTCFLRARDLILGGISHDNLREAFGNLTSLPLLEHLGVYPLMDNHSLPDILISGYFPNLTKLLLILSPESGWRYSIRSPNLRTLYISDLCRQNPVTNTELSNCLKNMPLLEHLHMKSVTLLPDEGGELTMIPASTISLRNLLHLVLDGSLEACTALLNGLALPPSTNIDVRCSLPNERPRRLDAIENSLPKLSNVLYDKIALRDDSGALLNPIKSMLVQQFATVGPITERLESSSRVHFLRADSLPNQHDKSMFFSQVRRTNVLAKDSLFENGRCQGVQVILYWSITDEDPTSFYRLDSWPARICSTLPLEQVTTVGVELDPRTTHLKLRDMCPNVTTVIATDEEDEFRGLRYLLNNDGKGNHFYKRFYWAGMKTLVLDRIDFSKPSALHRELDNLRLSLRDLQIADTLTLEEIYFVTSFPTEDITLRARGSLQKLKDAFPEIDIVMLDGEFRKRKIGLFL</sequence>
<proteinExistence type="predicted"/>
<accession>A0ACB8UB01</accession>
<protein>
    <submittedName>
        <fullName evidence="1">Uncharacterized protein</fullName>
    </submittedName>
</protein>